<evidence type="ECO:0000313" key="14">
    <source>
        <dbReference type="Proteomes" id="UP000280455"/>
    </source>
</evidence>
<dbReference type="PANTHER" id="PTHR30525:SF0">
    <property type="entry name" value="1-DEOXY-D-XYLULOSE 5-PHOSPHATE REDUCTOISOMERASE, CHLOROPLASTIC"/>
    <property type="match status" value="1"/>
</dbReference>
<evidence type="ECO:0000259" key="11">
    <source>
        <dbReference type="Pfam" id="PF08436"/>
    </source>
</evidence>
<dbReference type="GO" id="GO:0030604">
    <property type="term" value="F:1-deoxy-D-xylulose-5-phosphate reductoisomerase activity"/>
    <property type="evidence" value="ECO:0007669"/>
    <property type="project" value="UniProtKB-UniRule"/>
</dbReference>
<feature type="binding site" evidence="9">
    <location>
        <position position="215"/>
    </location>
    <ligand>
        <name>1-deoxy-D-xylulose 5-phosphate</name>
        <dbReference type="ChEBI" id="CHEBI:57792"/>
    </ligand>
</feature>
<dbReference type="RefSeq" id="WP_124301577.1">
    <property type="nucleotide sequence ID" value="NZ_CP027749.1"/>
</dbReference>
<accession>A0AAD0ZIQ9</accession>
<dbReference type="FunFam" id="3.40.50.720:FF:000045">
    <property type="entry name" value="1-deoxy-D-xylulose 5-phosphate reductoisomerase"/>
    <property type="match status" value="1"/>
</dbReference>
<comment type="catalytic activity">
    <reaction evidence="8">
        <text>2-C-methyl-D-erythritol 4-phosphate + NADP(+) = 1-deoxy-D-xylulose 5-phosphate + NADPH + H(+)</text>
        <dbReference type="Rhea" id="RHEA:13717"/>
        <dbReference type="ChEBI" id="CHEBI:15378"/>
        <dbReference type="ChEBI" id="CHEBI:57783"/>
        <dbReference type="ChEBI" id="CHEBI:57792"/>
        <dbReference type="ChEBI" id="CHEBI:58262"/>
        <dbReference type="ChEBI" id="CHEBI:58349"/>
        <dbReference type="EC" id="1.1.1.267"/>
    </reaction>
    <physiologicalReaction direction="right-to-left" evidence="8">
        <dbReference type="Rhea" id="RHEA:13719"/>
    </physiologicalReaction>
</comment>
<keyword evidence="3 9" id="KW-0479">Metal-binding</keyword>
<dbReference type="GO" id="GO:0030145">
    <property type="term" value="F:manganese ion binding"/>
    <property type="evidence" value="ECO:0007669"/>
    <property type="project" value="TreeGrafter"/>
</dbReference>
<dbReference type="SUPFAM" id="SSF55347">
    <property type="entry name" value="Glyceraldehyde-3-phosphate dehydrogenase-like, C-terminal domain"/>
    <property type="match status" value="1"/>
</dbReference>
<feature type="binding site" evidence="9">
    <location>
        <position position="202"/>
    </location>
    <ligand>
        <name>1-deoxy-D-xylulose 5-phosphate</name>
        <dbReference type="ChEBI" id="CHEBI:57792"/>
    </ligand>
</feature>
<dbReference type="NCBIfam" id="NF009114">
    <property type="entry name" value="PRK12464.1"/>
    <property type="match status" value="1"/>
</dbReference>
<reference evidence="13 14" key="1">
    <citation type="submission" date="2018-03" db="EMBL/GenBank/DDBJ databases">
        <title>Diversity of phytobeneficial traits revealed by whole-genome analysis of worldwide-isolated phenazine-producing Pseudomonas spp.</title>
        <authorList>
            <person name="Biessy A."/>
            <person name="Novinscak A."/>
            <person name="Blom J."/>
            <person name="Leger G."/>
            <person name="Thomashow L.S."/>
            <person name="Cazorla F.M."/>
            <person name="Josic D."/>
            <person name="Filion M."/>
        </authorList>
    </citation>
    <scope>NUCLEOTIDE SEQUENCE [LARGE SCALE GENOMIC DNA]</scope>
    <source>
        <strain evidence="13 14">ChPhzS24</strain>
    </source>
</reference>
<evidence type="ECO:0000256" key="7">
    <source>
        <dbReference type="ARBA" id="ARBA00023229"/>
    </source>
</evidence>
<feature type="binding site" evidence="9">
    <location>
        <position position="153"/>
    </location>
    <ligand>
        <name>Mn(2+)</name>
        <dbReference type="ChEBI" id="CHEBI:29035"/>
    </ligand>
</feature>
<dbReference type="PIRSF" id="PIRSF006205">
    <property type="entry name" value="Dxp_reductismrs"/>
    <property type="match status" value="1"/>
</dbReference>
<feature type="binding site" evidence="9">
    <location>
        <position position="221"/>
    </location>
    <ligand>
        <name>1-deoxy-D-xylulose 5-phosphate</name>
        <dbReference type="ChEBI" id="CHEBI:57792"/>
    </ligand>
</feature>
<feature type="binding site" evidence="9">
    <location>
        <position position="224"/>
    </location>
    <ligand>
        <name>Mn(2+)</name>
        <dbReference type="ChEBI" id="CHEBI:29035"/>
    </ligand>
</feature>
<feature type="binding site" evidence="9">
    <location>
        <position position="11"/>
    </location>
    <ligand>
        <name>NADPH</name>
        <dbReference type="ChEBI" id="CHEBI:57783"/>
    </ligand>
</feature>
<gene>
    <name evidence="9" type="primary">dxr</name>
    <name evidence="13" type="ORF">C4K07_3049</name>
</gene>
<dbReference type="GO" id="GO:0070402">
    <property type="term" value="F:NADPH binding"/>
    <property type="evidence" value="ECO:0007669"/>
    <property type="project" value="InterPro"/>
</dbReference>
<dbReference type="InterPro" id="IPR036169">
    <property type="entry name" value="DXPR_C_sf"/>
</dbReference>
<evidence type="ECO:0000256" key="2">
    <source>
        <dbReference type="ARBA" id="ARBA00006825"/>
    </source>
</evidence>
<evidence type="ECO:0000256" key="9">
    <source>
        <dbReference type="HAMAP-Rule" id="MF_00183"/>
    </source>
</evidence>
<feature type="binding site" evidence="9">
    <location>
        <position position="38"/>
    </location>
    <ligand>
        <name>NADPH</name>
        <dbReference type="ChEBI" id="CHEBI:57783"/>
    </ligand>
</feature>
<comment type="similarity">
    <text evidence="2 9">Belongs to the DXR family.</text>
</comment>
<evidence type="ECO:0000259" key="10">
    <source>
        <dbReference type="Pfam" id="PF02670"/>
    </source>
</evidence>
<dbReference type="NCBIfam" id="NF003938">
    <property type="entry name" value="PRK05447.1-1"/>
    <property type="match status" value="1"/>
</dbReference>
<evidence type="ECO:0000256" key="8">
    <source>
        <dbReference type="ARBA" id="ARBA00048543"/>
    </source>
</evidence>
<organism evidence="13 14">
    <name type="scientific">Pseudomonas chlororaphis subsp. aureofaciens</name>
    <dbReference type="NCBI Taxonomy" id="587851"/>
    <lineage>
        <taxon>Bacteria</taxon>
        <taxon>Pseudomonadati</taxon>
        <taxon>Pseudomonadota</taxon>
        <taxon>Gammaproteobacteria</taxon>
        <taxon>Pseudomonadales</taxon>
        <taxon>Pseudomonadaceae</taxon>
        <taxon>Pseudomonas</taxon>
    </lineage>
</organism>
<feature type="binding site" evidence="9">
    <location>
        <position position="152"/>
    </location>
    <ligand>
        <name>1-deoxy-D-xylulose 5-phosphate</name>
        <dbReference type="ChEBI" id="CHEBI:57792"/>
    </ligand>
</feature>
<dbReference type="Gene3D" id="1.10.1740.10">
    <property type="match status" value="1"/>
</dbReference>
<feature type="domain" description="1-deoxy-D-xylulose 5-phosphate reductoisomerase C-terminal" evidence="11">
    <location>
        <begin position="147"/>
        <end position="232"/>
    </location>
</feature>
<feature type="binding site" evidence="9">
    <location>
        <position position="153"/>
    </location>
    <ligand>
        <name>1-deoxy-D-xylulose 5-phosphate</name>
        <dbReference type="ChEBI" id="CHEBI:57792"/>
    </ligand>
</feature>
<dbReference type="AlphaFoldDB" id="A0AAD0ZIQ9"/>
<keyword evidence="4 9" id="KW-0521">NADP</keyword>
<dbReference type="Pfam" id="PF13288">
    <property type="entry name" value="DXPR_C"/>
    <property type="match status" value="1"/>
</dbReference>
<feature type="binding site" evidence="9">
    <location>
        <position position="39"/>
    </location>
    <ligand>
        <name>NADPH</name>
        <dbReference type="ChEBI" id="CHEBI:57783"/>
    </ligand>
</feature>
<evidence type="ECO:0000256" key="5">
    <source>
        <dbReference type="ARBA" id="ARBA00023002"/>
    </source>
</evidence>
<comment type="function">
    <text evidence="9">Catalyzes the NADPH-dependent rearrangement and reduction of 1-deoxy-D-xylulose-5-phosphate (DXP) to 2-C-methyl-D-erythritol 4-phosphate (MEP).</text>
</comment>
<feature type="binding site" evidence="9">
    <location>
        <position position="13"/>
    </location>
    <ligand>
        <name>NADPH</name>
        <dbReference type="ChEBI" id="CHEBI:57783"/>
    </ligand>
</feature>
<dbReference type="Pfam" id="PF08436">
    <property type="entry name" value="DXP_redisom_C"/>
    <property type="match status" value="1"/>
</dbReference>
<dbReference type="SUPFAM" id="SSF51735">
    <property type="entry name" value="NAD(P)-binding Rossmann-fold domains"/>
    <property type="match status" value="1"/>
</dbReference>
<evidence type="ECO:0000256" key="6">
    <source>
        <dbReference type="ARBA" id="ARBA00023211"/>
    </source>
</evidence>
<dbReference type="NCBIfam" id="TIGR00243">
    <property type="entry name" value="Dxr"/>
    <property type="match status" value="1"/>
</dbReference>
<dbReference type="EC" id="1.1.1.267" evidence="9"/>
<dbReference type="Gene3D" id="3.40.50.720">
    <property type="entry name" value="NAD(P)-binding Rossmann-like Domain"/>
    <property type="match status" value="1"/>
</dbReference>
<feature type="binding site" evidence="9">
    <location>
        <position position="126"/>
    </location>
    <ligand>
        <name>1-deoxy-D-xylulose 5-phosphate</name>
        <dbReference type="ChEBI" id="CHEBI:57792"/>
    </ligand>
</feature>
<dbReference type="Proteomes" id="UP000280455">
    <property type="component" value="Chromosome"/>
</dbReference>
<protein>
    <recommendedName>
        <fullName evidence="9">1-deoxy-D-xylulose 5-phosphate reductoisomerase</fullName>
        <shortName evidence="9">DXP reductoisomerase</shortName>
        <ecNumber evidence="9">1.1.1.267</ecNumber>
    </recommendedName>
    <alternativeName>
        <fullName evidence="9">1-deoxyxylulose-5-phosphate reductoisomerase</fullName>
    </alternativeName>
    <alternativeName>
        <fullName evidence="9">2-C-methyl-D-erythritol 4-phosphate synthase</fullName>
    </alternativeName>
</protein>
<comment type="cofactor">
    <cofactor evidence="9">
        <name>Mg(2+)</name>
        <dbReference type="ChEBI" id="CHEBI:18420"/>
    </cofactor>
    <cofactor evidence="9">
        <name>Mn(2+)</name>
        <dbReference type="ChEBI" id="CHEBI:29035"/>
    </cofactor>
</comment>
<sequence length="415" mass="44234">MSQRLFVLGSTGSIGDNVLDVVARNPQTAVIHGLTAHRNIGKLYRQCLKFRPALAIVSEPHHAIELQANLQAAGLNTEVQCGAQALCAAACAADCDTVVAAIVGAAGLPPTLSAARAGKKILLANKEALVMSGTLFMEAAANSGATILPLDSEHNAIFQCLHGAQRASGDVQRLILTASGGPFRNRPLQTLDQVTPDEACAHPNWSMGRKISVDSATMMNKGLELIEARWLFDIPAERIETLIHPQSIVHSMVVYRDQSVLAQLGSPDMRIPIAHALAYPQRIDSGAEPLDLVKVATLTFEAPDLARFPCLALALEVIREGGAMSTVLNAANEVAVEAFLTHRIRFTDIARVVDEVLQKIPGAAVTSFDEVMDIDQHSRRIGSAVVQRVCRMPHSSPSLYAASSAAAVSFLQGGR</sequence>
<keyword evidence="6 9" id="KW-0464">Manganese</keyword>
<feature type="binding site" evidence="9">
    <location>
        <position position="208"/>
    </location>
    <ligand>
        <name>NADPH</name>
        <dbReference type="ChEBI" id="CHEBI:57783"/>
    </ligand>
</feature>
<feature type="binding site" evidence="9">
    <location>
        <position position="14"/>
    </location>
    <ligand>
        <name>NADPH</name>
        <dbReference type="ChEBI" id="CHEBI:57783"/>
    </ligand>
</feature>
<evidence type="ECO:0000256" key="1">
    <source>
        <dbReference type="ARBA" id="ARBA00005094"/>
    </source>
</evidence>
<feature type="binding site" evidence="9">
    <location>
        <position position="12"/>
    </location>
    <ligand>
        <name>NADPH</name>
        <dbReference type="ChEBI" id="CHEBI:57783"/>
    </ligand>
</feature>
<evidence type="ECO:0000256" key="4">
    <source>
        <dbReference type="ARBA" id="ARBA00022857"/>
    </source>
</evidence>
<feature type="binding site" evidence="9">
    <location>
        <position position="125"/>
    </location>
    <ligand>
        <name>NADPH</name>
        <dbReference type="ChEBI" id="CHEBI:57783"/>
    </ligand>
</feature>
<name>A0AAD0ZIQ9_9PSED</name>
<comment type="caution">
    <text evidence="9">Lacks conserved residue(s) required for the propagation of feature annotation.</text>
</comment>
<dbReference type="PANTHER" id="PTHR30525">
    <property type="entry name" value="1-DEOXY-D-XYLULOSE 5-PHOSPHATE REDUCTOISOMERASE"/>
    <property type="match status" value="1"/>
</dbReference>
<dbReference type="GO" id="GO:0051484">
    <property type="term" value="P:isopentenyl diphosphate biosynthetic process, methylerythritol 4-phosphate pathway involved in terpenoid biosynthetic process"/>
    <property type="evidence" value="ECO:0007669"/>
    <property type="project" value="UniProtKB-ARBA"/>
</dbReference>
<dbReference type="InterPro" id="IPR013512">
    <property type="entry name" value="DXP_reductoisomerase_N"/>
</dbReference>
<feature type="binding site" evidence="9">
    <location>
        <position position="224"/>
    </location>
    <ligand>
        <name>1-deoxy-D-xylulose 5-phosphate</name>
        <dbReference type="ChEBI" id="CHEBI:57792"/>
    </ligand>
</feature>
<evidence type="ECO:0000256" key="3">
    <source>
        <dbReference type="ARBA" id="ARBA00022723"/>
    </source>
</evidence>
<evidence type="ECO:0000313" key="13">
    <source>
        <dbReference type="EMBL" id="AZE29834.1"/>
    </source>
</evidence>
<feature type="binding site" evidence="9">
    <location>
        <position position="127"/>
    </location>
    <ligand>
        <name>NADPH</name>
        <dbReference type="ChEBI" id="CHEBI:57783"/>
    </ligand>
</feature>
<dbReference type="InterPro" id="IPR013644">
    <property type="entry name" value="DXP_reductoisomerase_C"/>
</dbReference>
<keyword evidence="9" id="KW-0460">Magnesium</keyword>
<dbReference type="InterPro" id="IPR003821">
    <property type="entry name" value="DXP_reductoisomerase"/>
</dbReference>
<feature type="domain" description="DXP reductoisomerase C-terminal" evidence="12">
    <location>
        <begin position="264"/>
        <end position="380"/>
    </location>
</feature>
<keyword evidence="7 9" id="KW-0414">Isoprene biosynthesis</keyword>
<dbReference type="HAMAP" id="MF_00183">
    <property type="entry name" value="DXP_reductoisom"/>
    <property type="match status" value="1"/>
</dbReference>
<feature type="binding site" evidence="9">
    <location>
        <position position="220"/>
    </location>
    <ligand>
        <name>1-deoxy-D-xylulose 5-phosphate</name>
        <dbReference type="ChEBI" id="CHEBI:57792"/>
    </ligand>
</feature>
<comment type="pathway">
    <text evidence="1 9">Isoprenoid biosynthesis; isopentenyl diphosphate biosynthesis via DXP pathway; isopentenyl diphosphate from 1-deoxy-D-xylulose 5-phosphate: step 1/6.</text>
</comment>
<feature type="domain" description="1-deoxy-D-xylulose 5-phosphate reductoisomerase N-terminal" evidence="10">
    <location>
        <begin position="6"/>
        <end position="133"/>
    </location>
</feature>
<dbReference type="EMBL" id="CP027750">
    <property type="protein sequence ID" value="AZE29834.1"/>
    <property type="molecule type" value="Genomic_DNA"/>
</dbReference>
<proteinExistence type="inferred from homology"/>
<dbReference type="Pfam" id="PF02670">
    <property type="entry name" value="DXP_reductoisom"/>
    <property type="match status" value="1"/>
</dbReference>
<dbReference type="SUPFAM" id="SSF69055">
    <property type="entry name" value="1-deoxy-D-xylulose-5-phosphate reductoisomerase, C-terminal domain"/>
    <property type="match status" value="1"/>
</dbReference>
<feature type="binding site" evidence="9">
    <location>
        <position position="179"/>
    </location>
    <ligand>
        <name>1-deoxy-D-xylulose 5-phosphate</name>
        <dbReference type="ChEBI" id="CHEBI:57792"/>
    </ligand>
</feature>
<keyword evidence="5 9" id="KW-0560">Oxidoreductase</keyword>
<evidence type="ECO:0000259" key="12">
    <source>
        <dbReference type="Pfam" id="PF13288"/>
    </source>
</evidence>
<dbReference type="InterPro" id="IPR026877">
    <property type="entry name" value="DXPR_C"/>
</dbReference>
<dbReference type="InterPro" id="IPR036291">
    <property type="entry name" value="NAD(P)-bd_dom_sf"/>
</dbReference>
<feature type="binding site" evidence="9">
    <location>
        <position position="151"/>
    </location>
    <ligand>
        <name>Mn(2+)</name>
        <dbReference type="ChEBI" id="CHEBI:29035"/>
    </ligand>
</feature>